<dbReference type="OrthoDB" id="9773982at2"/>
<dbReference type="RefSeq" id="WP_129720262.1">
    <property type="nucleotide sequence ID" value="NZ_LR214954.1"/>
</dbReference>
<evidence type="ECO:0000313" key="2">
    <source>
        <dbReference type="Proteomes" id="UP000289440"/>
    </source>
</evidence>
<dbReference type="Proteomes" id="UP000289440">
    <property type="component" value="Plasmid 4"/>
</dbReference>
<accession>A0A449A6L0</accession>
<reference evidence="1 2" key="1">
    <citation type="submission" date="2019-01" db="EMBL/GenBank/DDBJ databases">
        <authorList>
            <consortium name="Pathogen Informatics"/>
        </authorList>
    </citation>
    <scope>NUCLEOTIDE SEQUENCE [LARGE SCALE GENOMIC DNA]</scope>
    <source>
        <strain evidence="1 2">NCTC10166</strain>
        <plasmid evidence="2">4</plasmid>
    </source>
</reference>
<sequence length="99" mass="11864">MILLTKNKIVLKHEWFIFCFKNCWSNYILNWINEKNANSYVKEVSDLLIYLEDAPYYSTVREAMSLLIEKSNLRKAKIAIDFAVKKSTLMKQLMQKYFK</sequence>
<keyword evidence="1" id="KW-0614">Plasmid</keyword>
<dbReference type="KEGG" id="mnu:NCTC10166_00907"/>
<evidence type="ECO:0000313" key="1">
    <source>
        <dbReference type="EMBL" id="VEU59920.1"/>
    </source>
</evidence>
<dbReference type="AlphaFoldDB" id="A0A449A6L0"/>
<protein>
    <submittedName>
        <fullName evidence="1">Uncharacterized protein</fullName>
    </submittedName>
</protein>
<geneLocation type="plasmid" evidence="1">
    <name>4</name>
</geneLocation>
<name>A0A449A6L0_9BACT</name>
<gene>
    <name evidence="1" type="ORF">NCTC10166_00907</name>
</gene>
<organism evidence="1 2">
    <name type="scientific">Mesomycoplasma neurolyticum</name>
    <dbReference type="NCBI Taxonomy" id="2120"/>
    <lineage>
        <taxon>Bacteria</taxon>
        <taxon>Bacillati</taxon>
        <taxon>Mycoplasmatota</taxon>
        <taxon>Mycoplasmoidales</taxon>
        <taxon>Metamycoplasmataceae</taxon>
        <taxon>Mesomycoplasma</taxon>
    </lineage>
</organism>
<dbReference type="EMBL" id="LR214954">
    <property type="protein sequence ID" value="VEU59920.1"/>
    <property type="molecule type" value="Genomic_DNA"/>
</dbReference>
<keyword evidence="2" id="KW-1185">Reference proteome</keyword>
<proteinExistence type="predicted"/>